<feature type="compositionally biased region" description="Gly residues" evidence="1">
    <location>
        <begin position="139"/>
        <end position="161"/>
    </location>
</feature>
<dbReference type="Proteomes" id="UP000183508">
    <property type="component" value="Unassembled WGS sequence"/>
</dbReference>
<dbReference type="STRING" id="392015.SAMN05421543_11121"/>
<feature type="compositionally biased region" description="Pro residues" evidence="1">
    <location>
        <begin position="166"/>
        <end position="179"/>
    </location>
</feature>
<evidence type="ECO:0000256" key="1">
    <source>
        <dbReference type="SAM" id="MobiDB-lite"/>
    </source>
</evidence>
<dbReference type="Pfam" id="PF14478">
    <property type="entry name" value="DUF4430"/>
    <property type="match status" value="1"/>
</dbReference>
<dbReference type="EMBL" id="FPBV01000011">
    <property type="protein sequence ID" value="SFU86953.1"/>
    <property type="molecule type" value="Genomic_DNA"/>
</dbReference>
<gene>
    <name evidence="3" type="ORF">SAMN05421543_11121</name>
</gene>
<evidence type="ECO:0000313" key="3">
    <source>
        <dbReference type="EMBL" id="SFU86953.1"/>
    </source>
</evidence>
<evidence type="ECO:0000313" key="4">
    <source>
        <dbReference type="Proteomes" id="UP000183508"/>
    </source>
</evidence>
<dbReference type="Gene3D" id="2.170.130.30">
    <property type="match status" value="1"/>
</dbReference>
<proteinExistence type="predicted"/>
<feature type="domain" description="Transcobalamin-like C-terminal" evidence="2">
    <location>
        <begin position="208"/>
        <end position="282"/>
    </location>
</feature>
<dbReference type="RefSeq" id="WP_074952706.1">
    <property type="nucleotide sequence ID" value="NZ_FPBV01000011.1"/>
</dbReference>
<organism evidence="3 4">
    <name type="scientific">Alicyclobacillus macrosporangiidus</name>
    <dbReference type="NCBI Taxonomy" id="392015"/>
    <lineage>
        <taxon>Bacteria</taxon>
        <taxon>Bacillati</taxon>
        <taxon>Bacillota</taxon>
        <taxon>Bacilli</taxon>
        <taxon>Bacillales</taxon>
        <taxon>Alicyclobacillaceae</taxon>
        <taxon>Alicyclobacillus</taxon>
    </lineage>
</organism>
<sequence>MRHWAWRAGILGMAAVAVLYGAMHAHRPAGVDAGLAAVAGASGATGAGHAVAAVNGATGTGAGEAGSAGTAEPGAGTGAAPEGVNAIAPGSASAASTAENQPAGGRSDSAGGGADPAGDPGPAGLSQAGQTTTPPPGHRSGGSGSGGYSNSGAGRATGTGGDASSPAPPSHSAPAPPAKPGAGEFTIVVSEDNGATVIAKKTVPIVTGESLMDYMHQYFTITTAYGDNFMVSINGIKSQWTGVPVDKRQPVDWFLYVNGNQAQVGAADIYPHAGDVDTWDYHRWDPAKVSG</sequence>
<protein>
    <recommendedName>
        <fullName evidence="2">Transcobalamin-like C-terminal domain-containing protein</fullName>
    </recommendedName>
</protein>
<accession>A0A1I7JP52</accession>
<keyword evidence="4" id="KW-1185">Reference proteome</keyword>
<feature type="region of interest" description="Disordered" evidence="1">
    <location>
        <begin position="62"/>
        <end position="183"/>
    </location>
</feature>
<feature type="compositionally biased region" description="Low complexity" evidence="1">
    <location>
        <begin position="67"/>
        <end position="84"/>
    </location>
</feature>
<dbReference type="OrthoDB" id="1806555at2"/>
<dbReference type="AlphaFoldDB" id="A0A1I7JP52"/>
<evidence type="ECO:0000259" key="2">
    <source>
        <dbReference type="Pfam" id="PF14478"/>
    </source>
</evidence>
<dbReference type="InterPro" id="IPR027954">
    <property type="entry name" value="Transcobalamin-like_C"/>
</dbReference>
<reference evidence="4" key="1">
    <citation type="submission" date="2016-10" db="EMBL/GenBank/DDBJ databases">
        <authorList>
            <person name="Varghese N."/>
        </authorList>
    </citation>
    <scope>NUCLEOTIDE SEQUENCE [LARGE SCALE GENOMIC DNA]</scope>
    <source>
        <strain evidence="4">DSM 17980</strain>
    </source>
</reference>
<name>A0A1I7JP52_9BACL</name>